<dbReference type="GO" id="GO:0009234">
    <property type="term" value="P:menaquinone biosynthetic process"/>
    <property type="evidence" value="ECO:0007669"/>
    <property type="project" value="UniProtKB-UniRule"/>
</dbReference>
<dbReference type="GO" id="GO:0016830">
    <property type="term" value="F:carbon-carbon lyase activity"/>
    <property type="evidence" value="ECO:0007669"/>
    <property type="project" value="UniProtKB-UniRule"/>
</dbReference>
<keyword evidence="6" id="KW-1185">Reference proteome</keyword>
<comment type="function">
    <text evidence="4">Catalyzes the conversion of cyclic dehypoxanthine futalosine (cyclic DHFL) into 1,4-dihydroxy-6-naphthoate, a step in the biosynthesis of menaquinone (MK, vitamin K2).</text>
</comment>
<keyword evidence="3 4" id="KW-0456">Lyase</keyword>
<dbReference type="EC" id="4.1.99.29" evidence="4"/>
<dbReference type="STRING" id="1519643.SAMN06295933_1632"/>
<comment type="pathway">
    <text evidence="1 4">Quinol/quinone metabolism; menaquinone biosynthesis.</text>
</comment>
<dbReference type="PANTHER" id="PTHR37167">
    <property type="entry name" value="1,4-DIHYDROXY-6-NAPHTOATE SYNTHASE"/>
    <property type="match status" value="1"/>
</dbReference>
<name>A0A1X7D438_9BACT</name>
<feature type="binding site" evidence="4">
    <location>
        <begin position="111"/>
        <end position="112"/>
    </location>
    <ligand>
        <name>substrate</name>
    </ligand>
</feature>
<evidence type="ECO:0000313" key="6">
    <source>
        <dbReference type="Proteomes" id="UP000192906"/>
    </source>
</evidence>
<dbReference type="InterPro" id="IPR030869">
    <property type="entry name" value="MqnD"/>
</dbReference>
<reference evidence="6" key="1">
    <citation type="submission" date="2017-04" db="EMBL/GenBank/DDBJ databases">
        <authorList>
            <person name="Varghese N."/>
            <person name="Submissions S."/>
        </authorList>
    </citation>
    <scope>NUCLEOTIDE SEQUENCE [LARGE SCALE GENOMIC DNA]</scope>
    <source>
        <strain evidence="6">K3S</strain>
    </source>
</reference>
<evidence type="ECO:0000256" key="2">
    <source>
        <dbReference type="ARBA" id="ARBA00022428"/>
    </source>
</evidence>
<dbReference type="AlphaFoldDB" id="A0A1X7D438"/>
<dbReference type="CDD" id="cd13635">
    <property type="entry name" value="PBP2_Ttha1568_Mqnd"/>
    <property type="match status" value="1"/>
</dbReference>
<comment type="catalytic activity">
    <reaction evidence="4">
        <text>cyclic dehypoxanthinylfutalosinate = 1,4-dihydroxy-6-naphthoate + dihydroxyacetone</text>
        <dbReference type="Rhea" id="RHEA:33087"/>
        <dbReference type="ChEBI" id="CHEBI:16016"/>
        <dbReference type="ChEBI" id="CHEBI:64254"/>
        <dbReference type="ChEBI" id="CHEBI:64270"/>
        <dbReference type="EC" id="4.1.99.29"/>
    </reaction>
</comment>
<evidence type="ECO:0000313" key="5">
    <source>
        <dbReference type="EMBL" id="SMF08523.1"/>
    </source>
</evidence>
<proteinExistence type="inferred from homology"/>
<evidence type="ECO:0000256" key="1">
    <source>
        <dbReference type="ARBA" id="ARBA00004863"/>
    </source>
</evidence>
<comment type="similarity">
    <text evidence="4">Belongs to the MqnA/MqnD family. MqnD subfamily.</text>
</comment>
<protein>
    <recommendedName>
        <fullName evidence="4">1,4-dihydroxy-6-naphtoate synthase</fullName>
        <ecNumber evidence="4">4.1.99.29</ecNumber>
    </recommendedName>
    <alternativeName>
        <fullName evidence="4">Menaquinone biosynthetic enzyme MqnD</fullName>
    </alternativeName>
</protein>
<dbReference type="HAMAP" id="MF_00996">
    <property type="entry name" value="MqnD"/>
    <property type="match status" value="1"/>
</dbReference>
<feature type="active site" description="Proton acceptor" evidence="4">
    <location>
        <position position="153"/>
    </location>
</feature>
<sequence>MSKILKLGFSPCPNDTFIFHALASGAINIEPYKLSITLADVEELNSLARTGQMDICKVSAHAAAHIMNDYILLRAGGAMGRGVGPLLLTREPCTIEALNGKRVAIPGIHTTANLLFSLMCREAGIHVETVEMVFDEIMPAIASGKVEAGVVIHEGRFTFSGMGLTKLADLGKWWEDYSGLPIPLGSIAIKRSLGSEVASLINSAIRRSLTLSQVDPSQSWSYIKNHAQEMDENVINEHINTFVTDYSMDVGKEGEDAVSRLLREAAQMDSLNLPDGPFFIKE</sequence>
<dbReference type="UniPathway" id="UPA00079"/>
<dbReference type="Proteomes" id="UP000192906">
    <property type="component" value="Unassembled WGS sequence"/>
</dbReference>
<dbReference type="EMBL" id="FWZU01000002">
    <property type="protein sequence ID" value="SMF08523.1"/>
    <property type="molecule type" value="Genomic_DNA"/>
</dbReference>
<dbReference type="Gene3D" id="3.40.190.10">
    <property type="entry name" value="Periplasmic binding protein-like II"/>
    <property type="match status" value="2"/>
</dbReference>
<organism evidence="5 6">
    <name type="scientific">Desulfovibrio gilichinskyi</name>
    <dbReference type="NCBI Taxonomy" id="1519643"/>
    <lineage>
        <taxon>Bacteria</taxon>
        <taxon>Pseudomonadati</taxon>
        <taxon>Thermodesulfobacteriota</taxon>
        <taxon>Desulfovibrionia</taxon>
        <taxon>Desulfovibrionales</taxon>
        <taxon>Desulfovibrionaceae</taxon>
        <taxon>Desulfovibrio</taxon>
    </lineage>
</organism>
<dbReference type="OrthoDB" id="9809439at2"/>
<evidence type="ECO:0000256" key="3">
    <source>
        <dbReference type="ARBA" id="ARBA00023239"/>
    </source>
</evidence>
<dbReference type="InterPro" id="IPR003773">
    <property type="entry name" value="Menaquinone_biosynth"/>
</dbReference>
<dbReference type="PANTHER" id="PTHR37167:SF1">
    <property type="entry name" value="1,4-DIHYDROXY-6-NAPHTOATE SYNTHASE"/>
    <property type="match status" value="1"/>
</dbReference>
<dbReference type="Pfam" id="PF02621">
    <property type="entry name" value="VitK2_biosynth"/>
    <property type="match status" value="1"/>
</dbReference>
<evidence type="ECO:0000256" key="4">
    <source>
        <dbReference type="HAMAP-Rule" id="MF_00996"/>
    </source>
</evidence>
<dbReference type="RefSeq" id="WP_085100938.1">
    <property type="nucleotide sequence ID" value="NZ_FWZU01000002.1"/>
</dbReference>
<gene>
    <name evidence="4" type="primary">mqnD</name>
    <name evidence="5" type="ORF">SAMN06295933_1632</name>
</gene>
<dbReference type="SUPFAM" id="SSF53850">
    <property type="entry name" value="Periplasmic binding protein-like II"/>
    <property type="match status" value="1"/>
</dbReference>
<accession>A0A1X7D438</accession>
<feature type="binding site" evidence="4">
    <location>
        <begin position="57"/>
        <end position="59"/>
    </location>
    <ligand>
        <name>substrate</name>
    </ligand>
</feature>
<keyword evidence="2 4" id="KW-0474">Menaquinone biosynthesis</keyword>